<evidence type="ECO:0000313" key="6">
    <source>
        <dbReference type="Proteomes" id="UP000837857"/>
    </source>
</evidence>
<dbReference type="InterPro" id="IPR051217">
    <property type="entry name" value="Insect_Cuticle_Struc_Prot"/>
</dbReference>
<dbReference type="EMBL" id="OW152820">
    <property type="protein sequence ID" value="CAH2075406.1"/>
    <property type="molecule type" value="Genomic_DNA"/>
</dbReference>
<evidence type="ECO:0000256" key="3">
    <source>
        <dbReference type="PROSITE-ProRule" id="PRU00497"/>
    </source>
</evidence>
<feature type="signal peptide" evidence="4">
    <location>
        <begin position="1"/>
        <end position="17"/>
    </location>
</feature>
<name>A0ABN8J3Y5_9NEOP</name>
<dbReference type="PROSITE" id="PS00233">
    <property type="entry name" value="CHIT_BIND_RR_1"/>
    <property type="match status" value="1"/>
</dbReference>
<evidence type="ECO:0000256" key="4">
    <source>
        <dbReference type="SAM" id="SignalP"/>
    </source>
</evidence>
<evidence type="ECO:0000256" key="1">
    <source>
        <dbReference type="ARBA" id="ARBA00022460"/>
    </source>
</evidence>
<proteinExistence type="predicted"/>
<keyword evidence="1 3" id="KW-0193">Cuticle</keyword>
<dbReference type="PANTHER" id="PTHR12236">
    <property type="entry name" value="STRUCTURAL CONTITUENT OF CUTICLE"/>
    <property type="match status" value="1"/>
</dbReference>
<dbReference type="PRINTS" id="PR00947">
    <property type="entry name" value="CUTICLE"/>
</dbReference>
<dbReference type="InterPro" id="IPR000618">
    <property type="entry name" value="Insect_cuticle"/>
</dbReference>
<keyword evidence="2 4" id="KW-0732">Signal</keyword>
<accession>A0ABN8J3Y5</accession>
<organism evidence="5 6">
    <name type="scientific">Iphiclides podalirius</name>
    <name type="common">scarce swallowtail</name>
    <dbReference type="NCBI Taxonomy" id="110791"/>
    <lineage>
        <taxon>Eukaryota</taxon>
        <taxon>Metazoa</taxon>
        <taxon>Ecdysozoa</taxon>
        <taxon>Arthropoda</taxon>
        <taxon>Hexapoda</taxon>
        <taxon>Insecta</taxon>
        <taxon>Pterygota</taxon>
        <taxon>Neoptera</taxon>
        <taxon>Endopterygota</taxon>
        <taxon>Lepidoptera</taxon>
        <taxon>Glossata</taxon>
        <taxon>Ditrysia</taxon>
        <taxon>Papilionoidea</taxon>
        <taxon>Papilionidae</taxon>
        <taxon>Papilioninae</taxon>
        <taxon>Iphiclides</taxon>
    </lineage>
</organism>
<dbReference type="InterPro" id="IPR031311">
    <property type="entry name" value="CHIT_BIND_RR_consensus"/>
</dbReference>
<gene>
    <name evidence="5" type="ORF">IPOD504_LOCUS16763</name>
</gene>
<feature type="non-terminal residue" evidence="5">
    <location>
        <position position="1"/>
    </location>
</feature>
<sequence>MFSKILAFGALIAAANAGLLHGHGAAVSSQSIVRHDSGYGAAPIAYAAAPLAHAAAPLAHSVQYAAPAAHYAAPAAYSAGHDYYAHPKYDYSYSVADPHTGDHKSQHEIRDGDAVHGSYTLLQPDGSVRTVDYSANDHTGDSAELHRLTEEVAEILAFGALVAAANAGLLHGHGAAVSSQSIVRHDSGYGAAPIAYAAAPLADAAAPLAHSVQYAAPAAHYAAPVAYSAGHDYYAHPKYDYSYSVADPHTGDHKSQHEIRDGDAVHGSYTLLQPDGSVRTVDYSANDHTGFNAVIVAFGALCAAANAGLLHGHGAAVSSQSIVRHDSGYGVAPIGYSVAPLAHAVEYAPAAHYAAPTAYYGGHDYYAHPKYDYSYSVADPHTGDHKSQHEIRDGDAVHGSYTLLQPDGSVRTVDYSADDHTGFNAVVHNSAPAVHPAPAHGYNHY</sequence>
<protein>
    <submittedName>
        <fullName evidence="5">Uncharacterized protein</fullName>
    </submittedName>
</protein>
<dbReference type="Pfam" id="PF00379">
    <property type="entry name" value="Chitin_bind_4"/>
    <property type="match status" value="3"/>
</dbReference>
<keyword evidence="6" id="KW-1185">Reference proteome</keyword>
<evidence type="ECO:0000256" key="2">
    <source>
        <dbReference type="ARBA" id="ARBA00022729"/>
    </source>
</evidence>
<dbReference type="Proteomes" id="UP000837857">
    <property type="component" value="Chromosome 8"/>
</dbReference>
<reference evidence="5" key="1">
    <citation type="submission" date="2022-03" db="EMBL/GenBank/DDBJ databases">
        <authorList>
            <person name="Martin H S."/>
        </authorList>
    </citation>
    <scope>NUCLEOTIDE SEQUENCE</scope>
</reference>
<dbReference type="PANTHER" id="PTHR12236:SF75">
    <property type="entry name" value="CUTICULAR PROTEIN 62BB, ISOFORM A"/>
    <property type="match status" value="1"/>
</dbReference>
<feature type="chain" id="PRO_5046531784" evidence="4">
    <location>
        <begin position="18"/>
        <end position="445"/>
    </location>
</feature>
<evidence type="ECO:0000313" key="5">
    <source>
        <dbReference type="EMBL" id="CAH2075406.1"/>
    </source>
</evidence>
<dbReference type="PROSITE" id="PS51155">
    <property type="entry name" value="CHIT_BIND_RR_2"/>
    <property type="match status" value="3"/>
</dbReference>